<dbReference type="AlphaFoldDB" id="A0AAE0H3S3"/>
<feature type="compositionally biased region" description="Polar residues" evidence="1">
    <location>
        <begin position="9"/>
        <end position="21"/>
    </location>
</feature>
<evidence type="ECO:0000256" key="1">
    <source>
        <dbReference type="SAM" id="MobiDB-lite"/>
    </source>
</evidence>
<dbReference type="EMBL" id="LGRX02000160">
    <property type="protein sequence ID" value="KAK3289364.1"/>
    <property type="molecule type" value="Genomic_DNA"/>
</dbReference>
<evidence type="ECO:0000313" key="2">
    <source>
        <dbReference type="EMBL" id="KAK3289364.1"/>
    </source>
</evidence>
<keyword evidence="3" id="KW-1185">Reference proteome</keyword>
<reference evidence="2 3" key="1">
    <citation type="journal article" date="2015" name="Genome Biol. Evol.">
        <title>Comparative Genomics of a Bacterivorous Green Alga Reveals Evolutionary Causalities and Consequences of Phago-Mixotrophic Mode of Nutrition.</title>
        <authorList>
            <person name="Burns J.A."/>
            <person name="Paasch A."/>
            <person name="Narechania A."/>
            <person name="Kim E."/>
        </authorList>
    </citation>
    <scope>NUCLEOTIDE SEQUENCE [LARGE SCALE GENOMIC DNA]</scope>
    <source>
        <strain evidence="2 3">PLY_AMNH</strain>
    </source>
</reference>
<gene>
    <name evidence="2" type="ORF">CYMTET_3201</name>
</gene>
<name>A0AAE0H3S3_9CHLO</name>
<accession>A0AAE0H3S3</accession>
<proteinExistence type="predicted"/>
<dbReference type="Proteomes" id="UP001190700">
    <property type="component" value="Unassembled WGS sequence"/>
</dbReference>
<sequence>MAARAFGIDSQSYEARSTTQQDEVKGMLHEYRREAADAAAVNEDTSASGSPDSEIRGMELRQTIAAKAALLMGQAAAAPYLYTDSTQQRWCRRKQWRNPFQARALSLTVACDFYCVNNCKV</sequence>
<feature type="region of interest" description="Disordered" evidence="1">
    <location>
        <begin position="1"/>
        <end position="23"/>
    </location>
</feature>
<organism evidence="2 3">
    <name type="scientific">Cymbomonas tetramitiformis</name>
    <dbReference type="NCBI Taxonomy" id="36881"/>
    <lineage>
        <taxon>Eukaryota</taxon>
        <taxon>Viridiplantae</taxon>
        <taxon>Chlorophyta</taxon>
        <taxon>Pyramimonadophyceae</taxon>
        <taxon>Pyramimonadales</taxon>
        <taxon>Pyramimonadaceae</taxon>
        <taxon>Cymbomonas</taxon>
    </lineage>
</organism>
<comment type="caution">
    <text evidence="2">The sequence shown here is derived from an EMBL/GenBank/DDBJ whole genome shotgun (WGS) entry which is preliminary data.</text>
</comment>
<evidence type="ECO:0000313" key="3">
    <source>
        <dbReference type="Proteomes" id="UP001190700"/>
    </source>
</evidence>
<protein>
    <submittedName>
        <fullName evidence="2">Uncharacterized protein</fullName>
    </submittedName>
</protein>